<gene>
    <name evidence="1" type="ORF">CLIT_10c05580</name>
</gene>
<reference evidence="1 2" key="1">
    <citation type="submission" date="2014-03" db="EMBL/GenBank/DDBJ databases">
        <title>Genome sequence of Clostridium litorale W6, DSM 5388.</title>
        <authorList>
            <person name="Poehlein A."/>
            <person name="Jagirdar A."/>
            <person name="Khonsari B."/>
            <person name="Chibani C.M."/>
            <person name="Gutierrez Gutierrez D.A."/>
            <person name="Davydova E."/>
            <person name="Alghaithi H.S."/>
            <person name="Nair K.P."/>
            <person name="Dhamotharan K."/>
            <person name="Chandran L."/>
            <person name="G W."/>
            <person name="Daniel R."/>
        </authorList>
    </citation>
    <scope>NUCLEOTIDE SEQUENCE [LARGE SCALE GENOMIC DNA]</scope>
    <source>
        <strain evidence="1 2">W6</strain>
    </source>
</reference>
<organism evidence="1 2">
    <name type="scientific">Peptoclostridium litorale DSM 5388</name>
    <dbReference type="NCBI Taxonomy" id="1121324"/>
    <lineage>
        <taxon>Bacteria</taxon>
        <taxon>Bacillati</taxon>
        <taxon>Bacillota</taxon>
        <taxon>Clostridia</taxon>
        <taxon>Peptostreptococcales</taxon>
        <taxon>Peptoclostridiaceae</taxon>
        <taxon>Peptoclostridium</taxon>
    </lineage>
</organism>
<name>A0A069RI52_PEPLI</name>
<dbReference type="OrthoDB" id="9783078at2"/>
<evidence type="ECO:0000313" key="1">
    <source>
        <dbReference type="EMBL" id="KDR95830.1"/>
    </source>
</evidence>
<sequence length="85" mass="9895">MEEFNYDYDLVSREKFLEKYLDRSVYVYDKDEKKKTECRLLSTQGGIVLENAETKKILMNPAGEIILPELPGGLIVKYENKTSKD</sequence>
<dbReference type="RefSeq" id="WP_052636096.1">
    <property type="nucleotide sequence ID" value="NZ_FSRH01000011.1"/>
</dbReference>
<dbReference type="Proteomes" id="UP000027946">
    <property type="component" value="Unassembled WGS sequence"/>
</dbReference>
<dbReference type="EMBL" id="JJMM01000010">
    <property type="protein sequence ID" value="KDR95830.1"/>
    <property type="molecule type" value="Genomic_DNA"/>
</dbReference>
<dbReference type="AlphaFoldDB" id="A0A069RI52"/>
<proteinExistence type="predicted"/>
<accession>A0A069RI52</accession>
<evidence type="ECO:0000313" key="2">
    <source>
        <dbReference type="Proteomes" id="UP000027946"/>
    </source>
</evidence>
<keyword evidence="2" id="KW-1185">Reference proteome</keyword>
<protein>
    <submittedName>
        <fullName evidence="1">Uncharacterized protein</fullName>
    </submittedName>
</protein>
<comment type="caution">
    <text evidence="1">The sequence shown here is derived from an EMBL/GenBank/DDBJ whole genome shotgun (WGS) entry which is preliminary data.</text>
</comment>